<dbReference type="PROSITE" id="PS51721">
    <property type="entry name" value="G_CP"/>
    <property type="match status" value="1"/>
</dbReference>
<dbReference type="Gene3D" id="1.10.1580.10">
    <property type="match status" value="1"/>
</dbReference>
<dbReference type="CDD" id="cd04178">
    <property type="entry name" value="Nucleostemin_like"/>
    <property type="match status" value="1"/>
</dbReference>
<dbReference type="FunFam" id="3.40.50.300:FF:000493">
    <property type="entry name" value="Guanine nucleotide-binding protein-like 3-like protein"/>
    <property type="match status" value="1"/>
</dbReference>
<evidence type="ECO:0000256" key="2">
    <source>
        <dbReference type="ARBA" id="ARBA00022741"/>
    </source>
</evidence>
<dbReference type="InterPro" id="IPR006073">
    <property type="entry name" value="GTP-bd"/>
</dbReference>
<keyword evidence="2" id="KW-0547">Nucleotide-binding</keyword>
<keyword evidence="4" id="KW-0342">GTP-binding</keyword>
<dbReference type="KEGG" id="dpte:113792658"/>
<sequence>MTKGFHKKPSKRIPAKRRYKVEKRVRDHNRKLRKELKKKTSTRNKRRDPGIPNSLPFKEQILNEIQEHKKIAEEQKELQKLQLKKIRQAKQQETDEDRRKRDFETLLLNAEKRAADFENKTAVEEYLINKNSDLSNTKSFYKDVEKVLESSDIIIEVIDARDPLGTRCFEIEEIIAKNHPDKKIILLMNKCDLIPKTNLIKWLKYLRNYFITVPFKSCTQNQSKNLSTSKVNILYSSDELMKSNKCLGLDFLMKILNNYCHNRNVKTSIMIGIVGYPNVGKSSVINSLKRTYVCNVGPTPGLTRSMQTVSLDKKIKLIDSPGIVFAKNSSGSSSSTTTNASILALRNAINIDKLDDPILPVRAILNRINPKDLSRIYGLTEFETVEEFLRLIAKRFGKINKGGRLNLESSAKKILQDWNSGKLKYYTIPPEELNSTIQLKFVDKLTEKEFTVDQMSEETYEQMMDENLEQFNLPSENDEDSIAIKTLIQIDDDDDQDVCMETSSSVKKMMTNSNDNDDDDVEMKESVSGMQLNKNIRTQFKRMKKQRKKDSKLSNQLEKINLEHAEDEDYEFDDYF</sequence>
<reference evidence="8" key="1">
    <citation type="submission" date="2025-08" db="UniProtKB">
        <authorList>
            <consortium name="RefSeq"/>
        </authorList>
    </citation>
    <scope>IDENTIFICATION</scope>
    <source>
        <strain evidence="8">Airmid</strain>
    </source>
</reference>
<dbReference type="InterPro" id="IPR050755">
    <property type="entry name" value="TRAFAC_YlqF/YawG_RiboMat"/>
</dbReference>
<organism evidence="7 8">
    <name type="scientific">Dermatophagoides pteronyssinus</name>
    <name type="common">European house dust mite</name>
    <dbReference type="NCBI Taxonomy" id="6956"/>
    <lineage>
        <taxon>Eukaryota</taxon>
        <taxon>Metazoa</taxon>
        <taxon>Ecdysozoa</taxon>
        <taxon>Arthropoda</taxon>
        <taxon>Chelicerata</taxon>
        <taxon>Arachnida</taxon>
        <taxon>Acari</taxon>
        <taxon>Acariformes</taxon>
        <taxon>Sarcoptiformes</taxon>
        <taxon>Astigmata</taxon>
        <taxon>Psoroptidia</taxon>
        <taxon>Analgoidea</taxon>
        <taxon>Pyroglyphidae</taxon>
        <taxon>Dermatophagoidinae</taxon>
        <taxon>Dermatophagoides</taxon>
    </lineage>
</organism>
<dbReference type="InterPro" id="IPR030378">
    <property type="entry name" value="G_CP_dom"/>
</dbReference>
<evidence type="ECO:0000256" key="1">
    <source>
        <dbReference type="ARBA" id="ARBA00004123"/>
    </source>
</evidence>
<dbReference type="InterPro" id="IPR023179">
    <property type="entry name" value="GTP-bd_ortho_bundle_sf"/>
</dbReference>
<dbReference type="RefSeq" id="XP_027198374.1">
    <property type="nucleotide sequence ID" value="XM_027342573.1"/>
</dbReference>
<gene>
    <name evidence="8" type="primary">LOC113792658</name>
</gene>
<dbReference type="Pfam" id="PF01926">
    <property type="entry name" value="MMR_HSR1"/>
    <property type="match status" value="1"/>
</dbReference>
<protein>
    <recommendedName>
        <fullName evidence="6">Guanine nucleotide-binding protein-like 3 homolog</fullName>
    </recommendedName>
</protein>
<dbReference type="PANTHER" id="PTHR11089">
    <property type="entry name" value="GTP-BINDING PROTEIN-RELATED"/>
    <property type="match status" value="1"/>
</dbReference>
<dbReference type="Proteomes" id="UP000515146">
    <property type="component" value="Unplaced"/>
</dbReference>
<dbReference type="OrthoDB" id="444945at2759"/>
<keyword evidence="3" id="KW-0175">Coiled coil</keyword>
<evidence type="ECO:0000256" key="4">
    <source>
        <dbReference type="ARBA" id="ARBA00023134"/>
    </source>
</evidence>
<dbReference type="PRINTS" id="PR00326">
    <property type="entry name" value="GTP1OBG"/>
</dbReference>
<evidence type="ECO:0000256" key="3">
    <source>
        <dbReference type="ARBA" id="ARBA00023054"/>
    </source>
</evidence>
<accession>A0A6P6Y220</accession>
<evidence type="ECO:0000256" key="5">
    <source>
        <dbReference type="ARBA" id="ARBA00023242"/>
    </source>
</evidence>
<keyword evidence="7" id="KW-1185">Reference proteome</keyword>
<dbReference type="Gene3D" id="3.40.50.300">
    <property type="entry name" value="P-loop containing nucleotide triphosphate hydrolases"/>
    <property type="match status" value="1"/>
</dbReference>
<dbReference type="GO" id="GO:0005525">
    <property type="term" value="F:GTP binding"/>
    <property type="evidence" value="ECO:0007669"/>
    <property type="project" value="UniProtKB-KW"/>
</dbReference>
<dbReference type="PANTHER" id="PTHR11089:SF30">
    <property type="entry name" value="GUANINE NUCLEOTIDE-BINDING PROTEIN-LIKE 3 HOMOLOG"/>
    <property type="match status" value="1"/>
</dbReference>
<dbReference type="OMA" id="ARNCIRD"/>
<dbReference type="CTD" id="42060"/>
<proteinExistence type="predicted"/>
<name>A0A6P6Y220_DERPT</name>
<comment type="subcellular location">
    <subcellularLocation>
        <location evidence="1">Nucleus</location>
    </subcellularLocation>
</comment>
<dbReference type="GO" id="GO:0005730">
    <property type="term" value="C:nucleolus"/>
    <property type="evidence" value="ECO:0007669"/>
    <property type="project" value="TreeGrafter"/>
</dbReference>
<keyword evidence="5" id="KW-0539">Nucleus</keyword>
<dbReference type="InterPro" id="IPR027417">
    <property type="entry name" value="P-loop_NTPase"/>
</dbReference>
<evidence type="ECO:0000313" key="8">
    <source>
        <dbReference type="RefSeq" id="XP_027198374.1"/>
    </source>
</evidence>
<dbReference type="SUPFAM" id="SSF52540">
    <property type="entry name" value="P-loop containing nucleoside triphosphate hydrolases"/>
    <property type="match status" value="1"/>
</dbReference>
<evidence type="ECO:0000313" key="7">
    <source>
        <dbReference type="Proteomes" id="UP000515146"/>
    </source>
</evidence>
<dbReference type="Pfam" id="PF08701">
    <property type="entry name" value="GN3L_Grn1"/>
    <property type="match status" value="1"/>
</dbReference>
<dbReference type="InterPro" id="IPR014813">
    <property type="entry name" value="Gnl3_N_dom"/>
</dbReference>
<dbReference type="FunCoup" id="A0A6P6Y220">
    <property type="interactions" value="1417"/>
</dbReference>
<dbReference type="AlphaFoldDB" id="A0A6P6Y220"/>
<dbReference type="FunFam" id="1.10.1580.10:FF:000002">
    <property type="entry name" value="Guanine nucleotide-binding protein-like 3 (nucleolar)-like"/>
    <property type="match status" value="1"/>
</dbReference>
<dbReference type="InParanoid" id="A0A6P6Y220"/>
<evidence type="ECO:0000256" key="6">
    <source>
        <dbReference type="ARBA" id="ARBA00069022"/>
    </source>
</evidence>